<proteinExistence type="predicted"/>
<dbReference type="RefSeq" id="WP_043150749.1">
    <property type="nucleotide sequence ID" value="NZ_CDDW01000001.1"/>
</dbReference>
<accession>A0A0A7KW30</accession>
<dbReference type="Pfam" id="PF25209">
    <property type="entry name" value="Phage_capsid_4"/>
    <property type="match status" value="1"/>
</dbReference>
<reference evidence="1" key="1">
    <citation type="submission" date="2014-03" db="EMBL/GenBank/DDBJ databases">
        <authorList>
            <person name="Emond-Rheault J.-G."/>
            <person name="Trudel M.V."/>
            <person name="Vincent A.T."/>
            <person name="Brochu F."/>
            <person name="Boyle B."/>
            <person name="Tanaka K.H."/>
            <person name="Attere S.A."/>
            <person name="Jubinville E."/>
            <person name="Frenette M."/>
            <person name="Derome N."/>
            <person name="Charette S.J."/>
        </authorList>
    </citation>
    <scope>NUCLEOTIDE SEQUENCE</scope>
    <source>
        <strain evidence="1">HER1085</strain>
    </source>
</reference>
<dbReference type="NCBIfam" id="TIGR04387">
    <property type="entry name" value="capsid_maj_N4"/>
    <property type="match status" value="1"/>
</dbReference>
<name>A0A0A7KW30_AERSS</name>
<evidence type="ECO:0008006" key="2">
    <source>
        <dbReference type="Google" id="ProtNLM"/>
    </source>
</evidence>
<organism evidence="1">
    <name type="scientific">Aeromonas salmonicida subsp. salmonicida</name>
    <dbReference type="NCBI Taxonomy" id="29491"/>
    <lineage>
        <taxon>Bacteria</taxon>
        <taxon>Pseudomonadati</taxon>
        <taxon>Pseudomonadota</taxon>
        <taxon>Gammaproteobacteria</taxon>
        <taxon>Aeromonadales</taxon>
        <taxon>Aeromonadaceae</taxon>
        <taxon>Aeromonas</taxon>
    </lineage>
</organism>
<sequence length="333" mass="35324">MATTTYGDISPRVGIIAEVKMLEHAEPILVLQKFGDPKPQPKNKGQTVKFRRPVPFAAATTPLAEGVTPSSQKMAYQDVTVGMAQYGAWTEITDVIADTHEDPVLQDVQMLLGEQAAETFEVLTWGVISGGTSVIYANGTARNGVNTAISLNKLRLASRSLKKQRAKKITKILAASVSVGTKPVEAAFVVVAHTDCDSDIRGLAGFKSVAEYGTRQPLCPEEIGSVEEFRFVLSPVLTSLPDAGGAKGAMVSTGGTSADVYPMVVLSQNSFGIVPLKGNGGPGSIVPMILNPNTPRGGDPLGQRGSASWKSWFAAVRLNELWMTRIEVAVTAL</sequence>
<evidence type="ECO:0000313" key="1">
    <source>
        <dbReference type="EMBL" id="AIZ49661.1"/>
    </source>
</evidence>
<dbReference type="EMBL" id="KJ626179">
    <property type="protein sequence ID" value="AIZ49661.1"/>
    <property type="molecule type" value="Genomic_DNA"/>
</dbReference>
<reference evidence="1" key="2">
    <citation type="journal article" date="2015" name="Vet. Microbiol.">
        <title>Variants of a genomic island in Aeromonas salmonicida subsp. salmonicida link isolates with their geographical origins.</title>
        <authorList>
            <person name="Emond-Rheault J.G."/>
            <person name="Vincent A.T."/>
            <person name="Trudel M.V."/>
            <person name="Brochu F."/>
            <person name="Boyle B."/>
            <person name="Tanaka K.H."/>
            <person name="Attere S.A."/>
            <person name="Jubinville E."/>
            <person name="Loch T.P."/>
            <person name="Winters A.D."/>
            <person name="Faisal M."/>
            <person name="Frenette M."/>
            <person name="Derome N."/>
            <person name="Charette S.J."/>
        </authorList>
    </citation>
    <scope>NUCLEOTIDE SEQUENCE</scope>
    <source>
        <strain evidence="1">HER1085</strain>
    </source>
</reference>
<protein>
    <recommendedName>
        <fullName evidence="2">N4-gp56 family major capsid protein</fullName>
    </recommendedName>
</protein>
<dbReference type="AlphaFoldDB" id="A0A0A7KW30"/>